<dbReference type="Pfam" id="PF01433">
    <property type="entry name" value="Peptidase_M1"/>
    <property type="match status" value="1"/>
</dbReference>
<dbReference type="WBParaSite" id="Pan_g8549.t1">
    <property type="protein sequence ID" value="Pan_g8549.t1"/>
    <property type="gene ID" value="Pan_g8549"/>
</dbReference>
<dbReference type="Proteomes" id="UP000492821">
    <property type="component" value="Unassembled WGS sequence"/>
</dbReference>
<dbReference type="GO" id="GO:0043171">
    <property type="term" value="P:peptide catabolic process"/>
    <property type="evidence" value="ECO:0007669"/>
    <property type="project" value="TreeGrafter"/>
</dbReference>
<evidence type="ECO:0000256" key="2">
    <source>
        <dbReference type="ARBA" id="ARBA00010136"/>
    </source>
</evidence>
<feature type="domain" description="Peptidase M1 membrane alanine aminopeptidase" evidence="8">
    <location>
        <begin position="271"/>
        <end position="466"/>
    </location>
</feature>
<evidence type="ECO:0000313" key="10">
    <source>
        <dbReference type="Proteomes" id="UP000492821"/>
    </source>
</evidence>
<feature type="domain" description="Aminopeptidase N-like N-terminal" evidence="9">
    <location>
        <begin position="44"/>
        <end position="226"/>
    </location>
</feature>
<protein>
    <submittedName>
        <fullName evidence="11">Peptidase_M1 domain-containing protein</fullName>
    </submittedName>
</protein>
<dbReference type="PANTHER" id="PTHR11533:SF299">
    <property type="entry name" value="AMINOPEPTIDASE"/>
    <property type="match status" value="1"/>
</dbReference>
<dbReference type="GO" id="GO:0016020">
    <property type="term" value="C:membrane"/>
    <property type="evidence" value="ECO:0007669"/>
    <property type="project" value="TreeGrafter"/>
</dbReference>
<keyword evidence="4" id="KW-0479">Metal-binding</keyword>
<dbReference type="Gene3D" id="2.60.40.1730">
    <property type="entry name" value="tricorn interacting facor f3 domain"/>
    <property type="match status" value="1"/>
</dbReference>
<dbReference type="GO" id="GO:0006508">
    <property type="term" value="P:proteolysis"/>
    <property type="evidence" value="ECO:0007669"/>
    <property type="project" value="UniProtKB-KW"/>
</dbReference>
<comment type="cofactor">
    <cofactor evidence="1">
        <name>Zn(2+)</name>
        <dbReference type="ChEBI" id="CHEBI:29105"/>
    </cofactor>
</comment>
<evidence type="ECO:0000256" key="5">
    <source>
        <dbReference type="ARBA" id="ARBA00022801"/>
    </source>
</evidence>
<dbReference type="GO" id="GO:0070006">
    <property type="term" value="F:metalloaminopeptidase activity"/>
    <property type="evidence" value="ECO:0007669"/>
    <property type="project" value="TreeGrafter"/>
</dbReference>
<evidence type="ECO:0000313" key="11">
    <source>
        <dbReference type="WBParaSite" id="Pan_g8549.t1"/>
    </source>
</evidence>
<evidence type="ECO:0000259" key="8">
    <source>
        <dbReference type="Pfam" id="PF01433"/>
    </source>
</evidence>
<dbReference type="SUPFAM" id="SSF63737">
    <property type="entry name" value="Leukotriene A4 hydrolase N-terminal domain"/>
    <property type="match status" value="1"/>
</dbReference>
<keyword evidence="10" id="KW-1185">Reference proteome</keyword>
<dbReference type="PANTHER" id="PTHR11533">
    <property type="entry name" value="PROTEASE M1 ZINC METALLOPROTEASE"/>
    <property type="match status" value="1"/>
</dbReference>
<sequence length="892" mass="102263">MFSIFSIAIAILPTFQKSNPNKTPLLKHLTNITDDYHLPSTVTPFWYDLTIRIYLPGTTFYGQVTSQIRISTPTNTIQISSDGLDVYYGFIIGANFVSKVIHFESKPSVRKVILHLDRQIASSDVRLTLYYRGFYSKDFKGLYVAQYNDQGKKKQAVLSFNSPIGARKMVPCFDEIAFKASWKVAVVHPAGTFARGNGPVSSKTLIESGKYYKTSFEPTKVMSSYLLAIGVGEMFAEATASGHSNSGILVNVFSKQTDSKRAKNMLPAYLRQLDYLERRFGVPLKVKKIDNVVFPEFLVQGMENEGLISFSEKVPSIEYAENAGLITHELVHQWIGNSATPKSWALTFLKEGIATFYEKEFAINPMTFANGMECDSWMNSHALLSEPRDLFELSWNFDDIVYQKGGAVFSMLRWLIGTPKFDFIMKQLILKFSDSTFDVADFVNLLDTHAHRSHIEPSLGTFFKTWISQPNFPILTVSAVSGGVIITAKPFYYIDGTFPSTFAKPTSFPEVRPIPLWYRFSNDPSTLQFAWMYSNETKFIPNRNIANYIFLNTDNYGFYRVHYDALLYRKMVLLIRNDYKIEPNFIDRLLVDSWPLVASGHLSIEYLVELLEAVRALPRQESTLIRTLHVLNSMMKEFAHLQEYDVVKEYVFNYFKRQPENKHINFPGGSALIQKYFHAADVKLHQHECLFGVEICAKEYENAFHSYLYPFCKDDQMLSDCHRVTGSLEVVICAAIQTNPALFDYFLQKYEIEEDYLTFYSIAAGFACTTEDIDRLFDLLTTPHRQPHIDPAHYSLLATAMTTKHPDQMQRLFLAKLTEPDVNAEFLIKTFSRAMLSMKADYGHLMQFSRNHARIYAKYRPAFDLAMEKSVFRSQFEHYVGNRIGFALKRVA</sequence>
<dbReference type="GO" id="GO:0005737">
    <property type="term" value="C:cytoplasm"/>
    <property type="evidence" value="ECO:0007669"/>
    <property type="project" value="TreeGrafter"/>
</dbReference>
<keyword evidence="7" id="KW-0482">Metalloprotease</keyword>
<evidence type="ECO:0000256" key="3">
    <source>
        <dbReference type="ARBA" id="ARBA00022670"/>
    </source>
</evidence>
<keyword evidence="3" id="KW-0645">Protease</keyword>
<dbReference type="Gene3D" id="1.10.390.10">
    <property type="entry name" value="Neutral Protease Domain 2"/>
    <property type="match status" value="1"/>
</dbReference>
<dbReference type="InterPro" id="IPR014782">
    <property type="entry name" value="Peptidase_M1_dom"/>
</dbReference>
<dbReference type="InterPro" id="IPR001930">
    <property type="entry name" value="Peptidase_M1"/>
</dbReference>
<dbReference type="SUPFAM" id="SSF55486">
    <property type="entry name" value="Metalloproteases ('zincins'), catalytic domain"/>
    <property type="match status" value="1"/>
</dbReference>
<organism evidence="10 11">
    <name type="scientific">Panagrellus redivivus</name>
    <name type="common">Microworm</name>
    <dbReference type="NCBI Taxonomy" id="6233"/>
    <lineage>
        <taxon>Eukaryota</taxon>
        <taxon>Metazoa</taxon>
        <taxon>Ecdysozoa</taxon>
        <taxon>Nematoda</taxon>
        <taxon>Chromadorea</taxon>
        <taxon>Rhabditida</taxon>
        <taxon>Tylenchina</taxon>
        <taxon>Panagrolaimomorpha</taxon>
        <taxon>Panagrolaimoidea</taxon>
        <taxon>Panagrolaimidae</taxon>
        <taxon>Panagrellus</taxon>
    </lineage>
</organism>
<evidence type="ECO:0000256" key="1">
    <source>
        <dbReference type="ARBA" id="ARBA00001947"/>
    </source>
</evidence>
<dbReference type="InterPro" id="IPR042097">
    <property type="entry name" value="Aminopeptidase_N-like_N_sf"/>
</dbReference>
<dbReference type="Pfam" id="PF17900">
    <property type="entry name" value="Peptidase_M1_N"/>
    <property type="match status" value="1"/>
</dbReference>
<dbReference type="GO" id="GO:0005615">
    <property type="term" value="C:extracellular space"/>
    <property type="evidence" value="ECO:0007669"/>
    <property type="project" value="TreeGrafter"/>
</dbReference>
<evidence type="ECO:0000256" key="4">
    <source>
        <dbReference type="ARBA" id="ARBA00022723"/>
    </source>
</evidence>
<dbReference type="GO" id="GO:0042277">
    <property type="term" value="F:peptide binding"/>
    <property type="evidence" value="ECO:0007669"/>
    <property type="project" value="TreeGrafter"/>
</dbReference>
<reference evidence="11" key="2">
    <citation type="submission" date="2020-10" db="UniProtKB">
        <authorList>
            <consortium name="WormBaseParasite"/>
        </authorList>
    </citation>
    <scope>IDENTIFICATION</scope>
</reference>
<evidence type="ECO:0000259" key="9">
    <source>
        <dbReference type="Pfam" id="PF17900"/>
    </source>
</evidence>
<dbReference type="InterPro" id="IPR050344">
    <property type="entry name" value="Peptidase_M1_aminopeptidases"/>
</dbReference>
<dbReference type="Gene3D" id="2.60.40.1910">
    <property type="match status" value="1"/>
</dbReference>
<keyword evidence="6" id="KW-0862">Zinc</keyword>
<dbReference type="AlphaFoldDB" id="A0A7E4WBR1"/>
<dbReference type="GO" id="GO:0008270">
    <property type="term" value="F:zinc ion binding"/>
    <property type="evidence" value="ECO:0007669"/>
    <property type="project" value="InterPro"/>
</dbReference>
<reference evidence="10" key="1">
    <citation type="journal article" date="2013" name="Genetics">
        <title>The draft genome and transcriptome of Panagrellus redivivus are shaped by the harsh demands of a free-living lifestyle.</title>
        <authorList>
            <person name="Srinivasan J."/>
            <person name="Dillman A.R."/>
            <person name="Macchietto M.G."/>
            <person name="Heikkinen L."/>
            <person name="Lakso M."/>
            <person name="Fracchia K.M."/>
            <person name="Antoshechkin I."/>
            <person name="Mortazavi A."/>
            <person name="Wong G."/>
            <person name="Sternberg P.W."/>
        </authorList>
    </citation>
    <scope>NUCLEOTIDE SEQUENCE [LARGE SCALE GENOMIC DNA]</scope>
    <source>
        <strain evidence="10">MT8872</strain>
    </source>
</reference>
<comment type="similarity">
    <text evidence="2">Belongs to the peptidase M1 family.</text>
</comment>
<accession>A0A7E4WBR1</accession>
<evidence type="ECO:0000256" key="7">
    <source>
        <dbReference type="ARBA" id="ARBA00023049"/>
    </source>
</evidence>
<proteinExistence type="inferred from homology"/>
<name>A0A7E4WBR1_PANRE</name>
<dbReference type="InterPro" id="IPR045357">
    <property type="entry name" value="Aminopeptidase_N-like_N"/>
</dbReference>
<dbReference type="PRINTS" id="PR00756">
    <property type="entry name" value="ALADIPTASE"/>
</dbReference>
<dbReference type="Gene3D" id="1.25.50.20">
    <property type="match status" value="1"/>
</dbReference>
<keyword evidence="5" id="KW-0378">Hydrolase</keyword>
<evidence type="ECO:0000256" key="6">
    <source>
        <dbReference type="ARBA" id="ARBA00022833"/>
    </source>
</evidence>
<dbReference type="InterPro" id="IPR027268">
    <property type="entry name" value="Peptidase_M4/M1_CTD_sf"/>
</dbReference>